<accession>R8B243</accession>
<reference evidence="2 3" key="1">
    <citation type="journal article" date="2013" name="Genome Announc.">
        <title>Draft Genome Sequence of the Moderately Halophilic Bacterium Marinobacter lipolyticus Strain SM19.</title>
        <authorList>
            <person name="Papke R.T."/>
            <person name="de la Haba R.R."/>
            <person name="Infante-Dominguez C."/>
            <person name="Perez D."/>
            <person name="Sanchez-Porro C."/>
            <person name="Lapierre P."/>
            <person name="Ventosa A."/>
        </authorList>
    </citation>
    <scope>NUCLEOTIDE SEQUENCE [LARGE SCALE GENOMIC DNA]</scope>
    <source>
        <strain evidence="2 3">SM19</strain>
    </source>
</reference>
<evidence type="ECO:0000313" key="3">
    <source>
        <dbReference type="Proteomes" id="UP000016540"/>
    </source>
</evidence>
<dbReference type="eggNOG" id="COG3170">
    <property type="taxonomic scope" value="Bacteria"/>
</dbReference>
<dbReference type="InterPro" id="IPR012434">
    <property type="entry name" value="DUF1631"/>
</dbReference>
<dbReference type="STRING" id="1318628.MARLIPOL_07864"/>
<evidence type="ECO:0000256" key="1">
    <source>
        <dbReference type="SAM" id="Coils"/>
    </source>
</evidence>
<dbReference type="AlphaFoldDB" id="R8B243"/>
<dbReference type="Proteomes" id="UP000016540">
    <property type="component" value="Unassembled WGS sequence"/>
</dbReference>
<sequence length="608" mass="69084">MSQNRPKTPATLPRELFMEKIPEVLSGIRVPDLPYPAGTAGDAAVCDWRPLLFSCWTEQRDERVMQLVRSVSLNWSVRQINAAYVADRIMDTFVHTSGLHPGLARRVARLRFFFAWRMSEEGASTFSEDVLAWLDGLQEFRGWSASGGRSARALLDQLDSLVISVSACFETGALEPLEAFCRDWQADSEKRAQQVSRLRQRLLETEMGAARQRRAEQTARALVGRTLKGRHLPRPIITFIFDHWMLLLKQVVWAGEVDGENWRHGKKLLEWLVWIGDPALSDKDRNRLYHVGEQIGDRILDVWHRVFGKPLPAKAIEGIQSVMMARLRREIPDLIAALPDETGFSWDASWLSFNGPDSKKVEGLEGQWFVEGEGAGEQRRYFFALLPDTAEILWTNGSGVKLGLQPWPLFEAERRQGDLRPLPALTPFGLVLTEAVSALSGVLERQRILREKAVREARSRAAAIMKEKEAAETKRRAEEVKRLAEIDRVRREEHEKRLADERAERKRLEQEKLTEGQRLVDSIKLGGWITFDEKDANGDPVRMKLAVRINASNKLVFVDRLGLNRREYQGNDLVEAIVSGSVRVLGSSAEFDETLSRVVGRIRVGRNS</sequence>
<comment type="caution">
    <text evidence="2">The sequence shown here is derived from an EMBL/GenBank/DDBJ whole genome shotgun (WGS) entry which is preliminary data.</text>
</comment>
<dbReference type="RefSeq" id="WP_012137577.1">
    <property type="nucleotide sequence ID" value="NZ_KE007317.1"/>
</dbReference>
<gene>
    <name evidence="2" type="ORF">MARLIPOL_07864</name>
</gene>
<proteinExistence type="predicted"/>
<dbReference type="Pfam" id="PF07793">
    <property type="entry name" value="DUF1631"/>
    <property type="match status" value="2"/>
</dbReference>
<dbReference type="EMBL" id="ASAD01000010">
    <property type="protein sequence ID" value="EON92652.1"/>
    <property type="molecule type" value="Genomic_DNA"/>
</dbReference>
<protein>
    <recommendedName>
        <fullName evidence="4">DUF1631 domain-containing protein</fullName>
    </recommendedName>
</protein>
<name>R8B243_9GAMM</name>
<organism evidence="2 3">
    <name type="scientific">Marinobacter lipolyticus SM19</name>
    <dbReference type="NCBI Taxonomy" id="1318628"/>
    <lineage>
        <taxon>Bacteria</taxon>
        <taxon>Pseudomonadati</taxon>
        <taxon>Pseudomonadota</taxon>
        <taxon>Gammaproteobacteria</taxon>
        <taxon>Pseudomonadales</taxon>
        <taxon>Marinobacteraceae</taxon>
        <taxon>Marinobacter</taxon>
    </lineage>
</organism>
<keyword evidence="3" id="KW-1185">Reference proteome</keyword>
<dbReference type="HOGENOM" id="CLU_449638_0_0_6"/>
<keyword evidence="1" id="KW-0175">Coiled coil</keyword>
<dbReference type="OrthoDB" id="6344120at2"/>
<evidence type="ECO:0008006" key="4">
    <source>
        <dbReference type="Google" id="ProtNLM"/>
    </source>
</evidence>
<dbReference type="PATRIC" id="fig|1318628.3.peg.1577"/>
<feature type="coiled-coil region" evidence="1">
    <location>
        <begin position="454"/>
        <end position="511"/>
    </location>
</feature>
<evidence type="ECO:0000313" key="2">
    <source>
        <dbReference type="EMBL" id="EON92652.1"/>
    </source>
</evidence>